<gene>
    <name evidence="11" type="ORF">SSP0437_LOCUS13112</name>
</gene>
<dbReference type="PANTHER" id="PTHR43394:SF1">
    <property type="entry name" value="ATP-BINDING CASSETTE SUB-FAMILY B MEMBER 10, MITOCHONDRIAL"/>
    <property type="match status" value="1"/>
</dbReference>
<evidence type="ECO:0000313" key="11">
    <source>
        <dbReference type="EMBL" id="CAD9310849.1"/>
    </source>
</evidence>
<dbReference type="InterPro" id="IPR036640">
    <property type="entry name" value="ABC1_TM_sf"/>
</dbReference>
<dbReference type="GO" id="GO:0016887">
    <property type="term" value="F:ATP hydrolysis activity"/>
    <property type="evidence" value="ECO:0007669"/>
    <property type="project" value="InterPro"/>
</dbReference>
<dbReference type="GO" id="GO:0015421">
    <property type="term" value="F:ABC-type oligopeptide transporter activity"/>
    <property type="evidence" value="ECO:0007669"/>
    <property type="project" value="TreeGrafter"/>
</dbReference>
<dbReference type="SUPFAM" id="SSF90123">
    <property type="entry name" value="ABC transporter transmembrane region"/>
    <property type="match status" value="1"/>
</dbReference>
<dbReference type="Pfam" id="PF00664">
    <property type="entry name" value="ABC_membrane"/>
    <property type="match status" value="1"/>
</dbReference>
<feature type="transmembrane region" description="Helical" evidence="8">
    <location>
        <begin position="365"/>
        <end position="383"/>
    </location>
</feature>
<feature type="transmembrane region" description="Helical" evidence="8">
    <location>
        <begin position="175"/>
        <end position="196"/>
    </location>
</feature>
<evidence type="ECO:0000256" key="5">
    <source>
        <dbReference type="ARBA" id="ARBA00022989"/>
    </source>
</evidence>
<feature type="transmembrane region" description="Helical" evidence="8">
    <location>
        <begin position="279"/>
        <end position="296"/>
    </location>
</feature>
<comment type="subcellular location">
    <subcellularLocation>
        <location evidence="1">Membrane</location>
        <topology evidence="1">Multi-pass membrane protein</topology>
    </subcellularLocation>
</comment>
<dbReference type="PANTHER" id="PTHR43394">
    <property type="entry name" value="ATP-DEPENDENT PERMEASE MDL1, MITOCHONDRIAL"/>
    <property type="match status" value="1"/>
</dbReference>
<dbReference type="Gene3D" id="1.20.1560.10">
    <property type="entry name" value="ABC transporter type 1, transmembrane domain"/>
    <property type="match status" value="1"/>
</dbReference>
<evidence type="ECO:0008006" key="12">
    <source>
        <dbReference type="Google" id="ProtNLM"/>
    </source>
</evidence>
<protein>
    <recommendedName>
        <fullName evidence="12">ATP-dependent transporter ycf16</fullName>
    </recommendedName>
</protein>
<evidence type="ECO:0000256" key="2">
    <source>
        <dbReference type="ARBA" id="ARBA00022692"/>
    </source>
</evidence>
<feature type="transmembrane region" description="Helical" evidence="8">
    <location>
        <begin position="50"/>
        <end position="69"/>
    </location>
</feature>
<evidence type="ECO:0000256" key="1">
    <source>
        <dbReference type="ARBA" id="ARBA00004141"/>
    </source>
</evidence>
<dbReference type="FunFam" id="3.40.50.300:FF:000218">
    <property type="entry name" value="Multidrug ABC transporter ATP-binding protein"/>
    <property type="match status" value="1"/>
</dbReference>
<dbReference type="InterPro" id="IPR011527">
    <property type="entry name" value="ABC1_TM_dom"/>
</dbReference>
<feature type="compositionally biased region" description="Low complexity" evidence="7">
    <location>
        <begin position="703"/>
        <end position="714"/>
    </location>
</feature>
<keyword evidence="6 8" id="KW-0472">Membrane</keyword>
<dbReference type="InterPro" id="IPR003593">
    <property type="entry name" value="AAA+_ATPase"/>
</dbReference>
<dbReference type="InterPro" id="IPR039421">
    <property type="entry name" value="Type_1_exporter"/>
</dbReference>
<evidence type="ECO:0000259" key="10">
    <source>
        <dbReference type="PROSITE" id="PS50929"/>
    </source>
</evidence>
<dbReference type="GO" id="GO:0016020">
    <property type="term" value="C:membrane"/>
    <property type="evidence" value="ECO:0007669"/>
    <property type="project" value="UniProtKB-SubCell"/>
</dbReference>
<sequence length="738" mass="78183">MGLFGHGHSHGHGHGHGHSAAPTKQPQGDGADGPPHVPLRRLLPLLRPQLGLLIVATLCLLISSLPSIALPTIVGGVLDIARGDPQWEQAFVASGLGEGQDDVQDESDSVGVLLLSLFIPSDYDAVSEAVAADACRDCSLADADVPCGGCTDVQVLRAASAAYGDRFRSDVLPTVLLGVSILLAVGAVAAGVRGYLFGLAAERTGFQVRLALMRSMLYADMAQADETASGDLLSRLSADTASLQQSLSVSVGFAMRFALQILGGSVFLLVLSWRLTLTVLAPVPFLAAGTFAYGRVAQRYLRVLQEALGALLASAEESLSQLRFIRAFGQEHVQLAKFSTLASAVLASGKRVARLLGIYQGSVEFASYMSIVLVTGVGASLLSTGDLSYGVLASFLLYAIFVAHAVGAFANHMGDVLRAIGAAQRIYEVLDRVPVVKSDEGEVLTKFQGKITYDNVSFAYPTRPVPQALDGVSFTVEPGQTVAIVGASGAGKSTLVSLLLRLYEPDAGKIMLDGADIRTLQPRWMRSVIGYVPQEATLLSTSIVENVRFGAPDASQEQVMEALRVAQCLDFINELPDGIETVVGERGARLSQGQRQRVCIARAIVSDSPVLLMDEATSNLDSVSERALQRAMAEVCRQRATLVIAHRLDTVRRAHLILVMRAGRIVERGTHDALLAKGGAYANLVHNQLSRVPVDDDGDAVAQDEAAAAAAATATPTKRTRKGVGAKQARRRDRQVAE</sequence>
<feature type="region of interest" description="Disordered" evidence="7">
    <location>
        <begin position="703"/>
        <end position="738"/>
    </location>
</feature>
<dbReference type="PROSITE" id="PS00211">
    <property type="entry name" value="ABC_TRANSPORTER_1"/>
    <property type="match status" value="1"/>
</dbReference>
<evidence type="ECO:0000259" key="9">
    <source>
        <dbReference type="PROSITE" id="PS50893"/>
    </source>
</evidence>
<dbReference type="InterPro" id="IPR003439">
    <property type="entry name" value="ABC_transporter-like_ATP-bd"/>
</dbReference>
<dbReference type="InterPro" id="IPR027417">
    <property type="entry name" value="P-loop_NTPase"/>
</dbReference>
<evidence type="ECO:0000256" key="3">
    <source>
        <dbReference type="ARBA" id="ARBA00022741"/>
    </source>
</evidence>
<feature type="compositionally biased region" description="Basic residues" evidence="7">
    <location>
        <begin position="718"/>
        <end position="738"/>
    </location>
</feature>
<dbReference type="SMART" id="SM00382">
    <property type="entry name" value="AAA"/>
    <property type="match status" value="1"/>
</dbReference>
<dbReference type="Gene3D" id="3.40.50.300">
    <property type="entry name" value="P-loop containing nucleotide triphosphate hydrolases"/>
    <property type="match status" value="1"/>
</dbReference>
<feature type="domain" description="ABC transporter" evidence="9">
    <location>
        <begin position="451"/>
        <end position="687"/>
    </location>
</feature>
<dbReference type="PROSITE" id="PS50893">
    <property type="entry name" value="ABC_TRANSPORTER_2"/>
    <property type="match status" value="1"/>
</dbReference>
<name>A0A7S1YMV0_9EUKA</name>
<keyword evidence="4" id="KW-0067">ATP-binding</keyword>
<proteinExistence type="predicted"/>
<evidence type="ECO:0000256" key="6">
    <source>
        <dbReference type="ARBA" id="ARBA00023136"/>
    </source>
</evidence>
<evidence type="ECO:0000256" key="8">
    <source>
        <dbReference type="SAM" id="Phobius"/>
    </source>
</evidence>
<organism evidence="11">
    <name type="scientific">Sexangularia sp. CB-2014</name>
    <dbReference type="NCBI Taxonomy" id="1486929"/>
    <lineage>
        <taxon>Eukaryota</taxon>
        <taxon>Amoebozoa</taxon>
        <taxon>Tubulinea</taxon>
        <taxon>Elardia</taxon>
        <taxon>Arcellinida</taxon>
        <taxon>Arcellinida incertae sedis</taxon>
        <taxon>Sexangularia</taxon>
    </lineage>
</organism>
<feature type="compositionally biased region" description="Basic residues" evidence="7">
    <location>
        <begin position="7"/>
        <end position="17"/>
    </location>
</feature>
<evidence type="ECO:0000256" key="4">
    <source>
        <dbReference type="ARBA" id="ARBA00022840"/>
    </source>
</evidence>
<keyword evidence="3" id="KW-0547">Nucleotide-binding</keyword>
<feature type="transmembrane region" description="Helical" evidence="8">
    <location>
        <begin position="389"/>
        <end position="410"/>
    </location>
</feature>
<accession>A0A7S1YMV0</accession>
<keyword evidence="2 8" id="KW-0812">Transmembrane</keyword>
<evidence type="ECO:0000256" key="7">
    <source>
        <dbReference type="SAM" id="MobiDB-lite"/>
    </source>
</evidence>
<dbReference type="AlphaFoldDB" id="A0A7S1YMV0"/>
<feature type="region of interest" description="Disordered" evidence="7">
    <location>
        <begin position="1"/>
        <end position="36"/>
    </location>
</feature>
<dbReference type="GO" id="GO:0005524">
    <property type="term" value="F:ATP binding"/>
    <property type="evidence" value="ECO:0007669"/>
    <property type="project" value="UniProtKB-KW"/>
</dbReference>
<dbReference type="Pfam" id="PF00005">
    <property type="entry name" value="ABC_tran"/>
    <property type="match status" value="1"/>
</dbReference>
<dbReference type="PROSITE" id="PS50929">
    <property type="entry name" value="ABC_TM1F"/>
    <property type="match status" value="1"/>
</dbReference>
<dbReference type="EMBL" id="HBGL01016765">
    <property type="protein sequence ID" value="CAD9310849.1"/>
    <property type="molecule type" value="Transcribed_RNA"/>
</dbReference>
<dbReference type="SUPFAM" id="SSF52540">
    <property type="entry name" value="P-loop containing nucleoside triphosphate hydrolases"/>
    <property type="match status" value="1"/>
</dbReference>
<dbReference type="InterPro" id="IPR017871">
    <property type="entry name" value="ABC_transporter-like_CS"/>
</dbReference>
<keyword evidence="5 8" id="KW-1133">Transmembrane helix</keyword>
<feature type="domain" description="ABC transmembrane type-1" evidence="10">
    <location>
        <begin position="54"/>
        <end position="418"/>
    </location>
</feature>
<reference evidence="11" key="1">
    <citation type="submission" date="2021-01" db="EMBL/GenBank/DDBJ databases">
        <authorList>
            <person name="Corre E."/>
            <person name="Pelletier E."/>
            <person name="Niang G."/>
            <person name="Scheremetjew M."/>
            <person name="Finn R."/>
            <person name="Kale V."/>
            <person name="Holt S."/>
            <person name="Cochrane G."/>
            <person name="Meng A."/>
            <person name="Brown T."/>
            <person name="Cohen L."/>
        </authorList>
    </citation>
    <scope>NUCLEOTIDE SEQUENCE</scope>
    <source>
        <strain evidence="11">ATCC 50979</strain>
    </source>
</reference>